<dbReference type="Pfam" id="PF02836">
    <property type="entry name" value="Glyco_hydro_2_C"/>
    <property type="match status" value="1"/>
</dbReference>
<reference evidence="3" key="1">
    <citation type="submission" date="2016-10" db="EMBL/GenBank/DDBJ databases">
        <authorList>
            <person name="Varghese N."/>
            <person name="Submissions S."/>
        </authorList>
    </citation>
    <scope>NUCLEOTIDE SEQUENCE [LARGE SCALE GENOMIC DNA]</scope>
    <source>
        <strain evidence="3">DSM 25329</strain>
    </source>
</reference>
<proteinExistence type="predicted"/>
<evidence type="ECO:0000313" key="3">
    <source>
        <dbReference type="Proteomes" id="UP000198748"/>
    </source>
</evidence>
<accession>A0A1G7BV88</accession>
<dbReference type="STRING" id="659014.SAMN04487996_104320"/>
<name>A0A1G7BV88_9BACT</name>
<dbReference type="SUPFAM" id="SSF51445">
    <property type="entry name" value="(Trans)glycosidases"/>
    <property type="match status" value="1"/>
</dbReference>
<feature type="domain" description="Glycoside hydrolase family 2 catalytic" evidence="1">
    <location>
        <begin position="139"/>
        <end position="208"/>
    </location>
</feature>
<sequence length="466" mass="53827">MVDYFSFKSFLSYFTLQLLSLRLQNRPTLSIRIVLLLLSVITLSLVLSGCIGEKDVDRSAKVYIDHADGRYTIVRNGKPFSVRGAGGYSHFRELREAGGNTLRTWDTTNLTQVLDSAQKHEIAVIVGLPLPNSGDLAFYNDPQITEARYLAFQSLVKRFRHHPAVLMWCLGNELDFPYKWTYGDFYESFNALTDMIHREDPNHPVTTTILNFNPKYIFNIRLRCNIDLISFNIFSTLPLLRKNLDNLAWFWKGPYMLLEWGINGPWQGTEQTAWGAYIEDTSKKKADIYRQRYRQHMPLKDPRFLGACVFFWGNKQETTQTWFSIFDEKGNASEAMGTMQTIWKGKSSQVIYPEIKYMLLNSQGARDNILLNPSGPASAEVLLFKGHDRIRSIKWQLFREDWYRENRVNSTRKMTPLATTESNGENLRLTFPAPKQEGPYRIFATIYDDQGNFASCNTPFYVVSPP</sequence>
<gene>
    <name evidence="2" type="ORF">SAMN04487996_104320</name>
</gene>
<dbReference type="Proteomes" id="UP000198748">
    <property type="component" value="Unassembled WGS sequence"/>
</dbReference>
<dbReference type="GO" id="GO:0005975">
    <property type="term" value="P:carbohydrate metabolic process"/>
    <property type="evidence" value="ECO:0007669"/>
    <property type="project" value="InterPro"/>
</dbReference>
<evidence type="ECO:0000259" key="1">
    <source>
        <dbReference type="Pfam" id="PF02836"/>
    </source>
</evidence>
<dbReference type="GO" id="GO:0004553">
    <property type="term" value="F:hydrolase activity, hydrolyzing O-glycosyl compounds"/>
    <property type="evidence" value="ECO:0007669"/>
    <property type="project" value="InterPro"/>
</dbReference>
<dbReference type="InterPro" id="IPR006103">
    <property type="entry name" value="Glyco_hydro_2_cat"/>
</dbReference>
<evidence type="ECO:0000313" key="2">
    <source>
        <dbReference type="EMBL" id="SDE30979.1"/>
    </source>
</evidence>
<dbReference type="EMBL" id="FNAN01000004">
    <property type="protein sequence ID" value="SDE30979.1"/>
    <property type="molecule type" value="Genomic_DNA"/>
</dbReference>
<keyword evidence="3" id="KW-1185">Reference proteome</keyword>
<dbReference type="Gene3D" id="3.20.20.80">
    <property type="entry name" value="Glycosidases"/>
    <property type="match status" value="1"/>
</dbReference>
<organism evidence="2 3">
    <name type="scientific">Dyadobacter soli</name>
    <dbReference type="NCBI Taxonomy" id="659014"/>
    <lineage>
        <taxon>Bacteria</taxon>
        <taxon>Pseudomonadati</taxon>
        <taxon>Bacteroidota</taxon>
        <taxon>Cytophagia</taxon>
        <taxon>Cytophagales</taxon>
        <taxon>Spirosomataceae</taxon>
        <taxon>Dyadobacter</taxon>
    </lineage>
</organism>
<dbReference type="InterPro" id="IPR017853">
    <property type="entry name" value="GH"/>
</dbReference>
<dbReference type="AlphaFoldDB" id="A0A1G7BV88"/>
<protein>
    <submittedName>
        <fullName evidence="2">Glycosyl hydrolases family 2, TIM barrel domain</fullName>
    </submittedName>
</protein>
<keyword evidence="2" id="KW-0378">Hydrolase</keyword>